<keyword evidence="1" id="KW-1133">Transmembrane helix</keyword>
<keyword evidence="1" id="KW-0472">Membrane</keyword>
<evidence type="ECO:0008006" key="4">
    <source>
        <dbReference type="Google" id="ProtNLM"/>
    </source>
</evidence>
<name>A0A1I7MJE5_9MICC</name>
<evidence type="ECO:0000256" key="1">
    <source>
        <dbReference type="SAM" id="Phobius"/>
    </source>
</evidence>
<dbReference type="AlphaFoldDB" id="A0A1I7MJE5"/>
<accession>A0A1I7MJE5</accession>
<keyword evidence="1" id="KW-0812">Transmembrane</keyword>
<feature type="transmembrane region" description="Helical" evidence="1">
    <location>
        <begin position="101"/>
        <end position="119"/>
    </location>
</feature>
<organism evidence="2 3">
    <name type="scientific">Micrococcus terreus</name>
    <dbReference type="NCBI Taxonomy" id="574650"/>
    <lineage>
        <taxon>Bacteria</taxon>
        <taxon>Bacillati</taxon>
        <taxon>Actinomycetota</taxon>
        <taxon>Actinomycetes</taxon>
        <taxon>Micrococcales</taxon>
        <taxon>Micrococcaceae</taxon>
        <taxon>Micrococcus</taxon>
    </lineage>
</organism>
<evidence type="ECO:0000313" key="3">
    <source>
        <dbReference type="Proteomes" id="UP000198881"/>
    </source>
</evidence>
<sequence>MGRRVGLALAAVVTIALGLGIRTLVDAAWAGPAGDVLYAVMVYLAVAFLLPRRPRWVAVVVAFCLCAAIELFQATGIPAELAQQWPLVRLVLGTTFVPVDLLAYAAGVVLAALADAVLSRTRPAGQPPRS</sequence>
<gene>
    <name evidence="2" type="ORF">SAMN04487966_103159</name>
</gene>
<dbReference type="EMBL" id="FPCG01000003">
    <property type="protein sequence ID" value="SFV22016.1"/>
    <property type="molecule type" value="Genomic_DNA"/>
</dbReference>
<evidence type="ECO:0000313" key="2">
    <source>
        <dbReference type="EMBL" id="SFV22016.1"/>
    </source>
</evidence>
<feature type="transmembrane region" description="Helical" evidence="1">
    <location>
        <begin position="28"/>
        <end position="50"/>
    </location>
</feature>
<feature type="transmembrane region" description="Helical" evidence="1">
    <location>
        <begin position="57"/>
        <end position="81"/>
    </location>
</feature>
<dbReference type="STRING" id="574650.SAMN04487966_103159"/>
<dbReference type="Proteomes" id="UP000198881">
    <property type="component" value="Unassembled WGS sequence"/>
</dbReference>
<protein>
    <recommendedName>
        <fullName evidence="4">DUF2809 domain-containing protein</fullName>
    </recommendedName>
</protein>
<keyword evidence="3" id="KW-1185">Reference proteome</keyword>
<reference evidence="2 3" key="1">
    <citation type="submission" date="2016-10" db="EMBL/GenBank/DDBJ databases">
        <authorList>
            <person name="de Groot N.N."/>
        </authorList>
    </citation>
    <scope>NUCLEOTIDE SEQUENCE [LARGE SCALE GENOMIC DNA]</scope>
    <source>
        <strain evidence="2 3">CGMCC 1.7054</strain>
    </source>
</reference>
<proteinExistence type="predicted"/>
<dbReference type="InterPro" id="IPR021257">
    <property type="entry name" value="DUF2809"/>
</dbReference>
<dbReference type="Pfam" id="PF10990">
    <property type="entry name" value="DUF2809"/>
    <property type="match status" value="1"/>
</dbReference>